<sequence length="163" mass="17780">MLGHGRLLVPPRASHRRRGRPAGCVLLVPAGSQAHGRRWATSNKQLASKTHKHRRSMGAAPAERVRDGGDRGGVVGGMGVAWKSSACMYEMGSIVPRESIWLRVVCEMVCHHHDRVSQPATLSPACHDVSYSSNFKGSGDVTWLGKGSTRAWRQICLSSRGFR</sequence>
<name>A0ABR1YL21_9PEZI</name>
<protein>
    <submittedName>
        <fullName evidence="2">Uncharacterized protein</fullName>
    </submittedName>
</protein>
<accession>A0ABR1YL21</accession>
<feature type="region of interest" description="Disordered" evidence="1">
    <location>
        <begin position="37"/>
        <end position="70"/>
    </location>
</feature>
<comment type="caution">
    <text evidence="2">The sequence shown here is derived from an EMBL/GenBank/DDBJ whole genome shotgun (WGS) entry which is preliminary data.</text>
</comment>
<evidence type="ECO:0000313" key="2">
    <source>
        <dbReference type="EMBL" id="KAK8232458.1"/>
    </source>
</evidence>
<gene>
    <name evidence="2" type="ORF">HDK90DRAFT_311244</name>
</gene>
<reference evidence="2 3" key="1">
    <citation type="submission" date="2024-04" db="EMBL/GenBank/DDBJ databases">
        <title>Phyllosticta paracitricarpa is synonymous to the EU quarantine fungus P. citricarpa based on phylogenomic analyses.</title>
        <authorList>
            <consortium name="Lawrence Berkeley National Laboratory"/>
            <person name="Van Ingen-Buijs V.A."/>
            <person name="Van Westerhoven A.C."/>
            <person name="Haridas S."/>
            <person name="Skiadas P."/>
            <person name="Martin F."/>
            <person name="Groenewald J.Z."/>
            <person name="Crous P.W."/>
            <person name="Seidl M.F."/>
        </authorList>
    </citation>
    <scope>NUCLEOTIDE SEQUENCE [LARGE SCALE GENOMIC DNA]</scope>
    <source>
        <strain evidence="2 3">CBS 123374</strain>
    </source>
</reference>
<evidence type="ECO:0000313" key="3">
    <source>
        <dbReference type="Proteomes" id="UP001492380"/>
    </source>
</evidence>
<dbReference type="EMBL" id="JBBWRZ010000007">
    <property type="protein sequence ID" value="KAK8232458.1"/>
    <property type="molecule type" value="Genomic_DNA"/>
</dbReference>
<proteinExistence type="predicted"/>
<evidence type="ECO:0000256" key="1">
    <source>
        <dbReference type="SAM" id="MobiDB-lite"/>
    </source>
</evidence>
<organism evidence="2 3">
    <name type="scientific">Phyllosticta capitalensis</name>
    <dbReference type="NCBI Taxonomy" id="121624"/>
    <lineage>
        <taxon>Eukaryota</taxon>
        <taxon>Fungi</taxon>
        <taxon>Dikarya</taxon>
        <taxon>Ascomycota</taxon>
        <taxon>Pezizomycotina</taxon>
        <taxon>Dothideomycetes</taxon>
        <taxon>Dothideomycetes incertae sedis</taxon>
        <taxon>Botryosphaeriales</taxon>
        <taxon>Phyllostictaceae</taxon>
        <taxon>Phyllosticta</taxon>
    </lineage>
</organism>
<dbReference type="Proteomes" id="UP001492380">
    <property type="component" value="Unassembled WGS sequence"/>
</dbReference>
<keyword evidence="3" id="KW-1185">Reference proteome</keyword>